<reference evidence="1" key="1">
    <citation type="journal article" date="2014" name="Int. J. Syst. Evol. Microbiol.">
        <title>Complete genome sequence of Corynebacterium casei LMG S-19264T (=DSM 44701T), isolated from a smear-ripened cheese.</title>
        <authorList>
            <consortium name="US DOE Joint Genome Institute (JGI-PGF)"/>
            <person name="Walter F."/>
            <person name="Albersmeier A."/>
            <person name="Kalinowski J."/>
            <person name="Ruckert C."/>
        </authorList>
    </citation>
    <scope>NUCLEOTIDE SEQUENCE</scope>
    <source>
        <strain evidence="1">CCM 7664</strain>
    </source>
</reference>
<accession>A0A8J3B662</accession>
<protein>
    <submittedName>
        <fullName evidence="1">Uncharacterized protein</fullName>
    </submittedName>
</protein>
<evidence type="ECO:0000313" key="1">
    <source>
        <dbReference type="EMBL" id="GGI55589.1"/>
    </source>
</evidence>
<proteinExistence type="predicted"/>
<evidence type="ECO:0000313" key="2">
    <source>
        <dbReference type="Proteomes" id="UP000627205"/>
    </source>
</evidence>
<gene>
    <name evidence="1" type="ORF">GCM10011430_27630</name>
</gene>
<reference evidence="1" key="2">
    <citation type="submission" date="2020-09" db="EMBL/GenBank/DDBJ databases">
        <authorList>
            <person name="Sun Q."/>
            <person name="Sedlacek I."/>
        </authorList>
    </citation>
    <scope>NUCLEOTIDE SEQUENCE</scope>
    <source>
        <strain evidence="1">CCM 7664</strain>
    </source>
</reference>
<dbReference type="AlphaFoldDB" id="A0A8J3B662"/>
<dbReference type="EMBL" id="BMDP01000004">
    <property type="protein sequence ID" value="GGI55589.1"/>
    <property type="molecule type" value="Genomic_DNA"/>
</dbReference>
<dbReference type="Proteomes" id="UP000627205">
    <property type="component" value="Unassembled WGS sequence"/>
</dbReference>
<name>A0A8J3B662_9BURK</name>
<comment type="caution">
    <text evidence="1">The sequence shown here is derived from an EMBL/GenBank/DDBJ whole genome shotgun (WGS) entry which is preliminary data.</text>
</comment>
<sequence length="59" mass="6593">MHRCSPYVHDTERYVSGESDTAATICKKTLPDEGSHLGMSEKFPVGKIFPAWRNDGAHM</sequence>
<organism evidence="1 2">
    <name type="scientific">Oxalicibacterium solurbis</name>
    <dbReference type="NCBI Taxonomy" id="69280"/>
    <lineage>
        <taxon>Bacteria</taxon>
        <taxon>Pseudomonadati</taxon>
        <taxon>Pseudomonadota</taxon>
        <taxon>Betaproteobacteria</taxon>
        <taxon>Burkholderiales</taxon>
        <taxon>Oxalobacteraceae</taxon>
        <taxon>Oxalicibacterium</taxon>
    </lineage>
</organism>
<keyword evidence="2" id="KW-1185">Reference proteome</keyword>